<dbReference type="InterPro" id="IPR051909">
    <property type="entry name" value="MFP_Cation_Efflux"/>
</dbReference>
<evidence type="ECO:0000259" key="8">
    <source>
        <dbReference type="Pfam" id="PF25973"/>
    </source>
</evidence>
<dbReference type="GO" id="GO:0060003">
    <property type="term" value="P:copper ion export"/>
    <property type="evidence" value="ECO:0007669"/>
    <property type="project" value="TreeGrafter"/>
</dbReference>
<dbReference type="Gene3D" id="2.40.30.170">
    <property type="match status" value="1"/>
</dbReference>
<feature type="region of interest" description="Disordered" evidence="6">
    <location>
        <begin position="40"/>
        <end position="95"/>
    </location>
</feature>
<evidence type="ECO:0000256" key="3">
    <source>
        <dbReference type="ARBA" id="ARBA00022833"/>
    </source>
</evidence>
<gene>
    <name evidence="10" type="ORF">TsocGM_14520</name>
</gene>
<dbReference type="FunFam" id="2.40.30.170:FF:000010">
    <property type="entry name" value="Efflux RND transporter periplasmic adaptor subunit"/>
    <property type="match status" value="1"/>
</dbReference>
<dbReference type="InterPro" id="IPR058647">
    <property type="entry name" value="BSH_CzcB-like"/>
</dbReference>
<dbReference type="Gene3D" id="2.40.50.100">
    <property type="match status" value="1"/>
</dbReference>
<dbReference type="Pfam" id="PF25975">
    <property type="entry name" value="CzcB_C"/>
    <property type="match status" value="1"/>
</dbReference>
<dbReference type="InterPro" id="IPR058792">
    <property type="entry name" value="Beta-barrel_RND_2"/>
</dbReference>
<evidence type="ECO:0000259" key="7">
    <source>
        <dbReference type="Pfam" id="PF25954"/>
    </source>
</evidence>
<dbReference type="GO" id="GO:0016020">
    <property type="term" value="C:membrane"/>
    <property type="evidence" value="ECO:0007669"/>
    <property type="project" value="InterPro"/>
</dbReference>
<accession>A0A432MII4</accession>
<evidence type="ECO:0000259" key="9">
    <source>
        <dbReference type="Pfam" id="PF25975"/>
    </source>
</evidence>
<reference evidence="10 11" key="1">
    <citation type="submission" date="2018-12" db="EMBL/GenBank/DDBJ databases">
        <authorList>
            <person name="Toschakov S.V."/>
        </authorList>
    </citation>
    <scope>NUCLEOTIDE SEQUENCE [LARGE SCALE GENOMIC DNA]</scope>
    <source>
        <strain evidence="10 11">GM2012</strain>
    </source>
</reference>
<feature type="domain" description="CzcB-like C-terminal circularly permuted SH3-like" evidence="9">
    <location>
        <begin position="377"/>
        <end position="440"/>
    </location>
</feature>
<comment type="caution">
    <text evidence="10">The sequence shown here is derived from an EMBL/GenBank/DDBJ whole genome shotgun (WGS) entry which is preliminary data.</text>
</comment>
<evidence type="ECO:0000256" key="1">
    <source>
        <dbReference type="ARBA" id="ARBA00009477"/>
    </source>
</evidence>
<comment type="function">
    <text evidence="5">CzcA and CzcB together would act in zinc efflux nearly as effectively as the complete czc efflux system (CzcABC). The CzcB protein is thought to funnel zinc cations to the CzcA transport protein.</text>
</comment>
<evidence type="ECO:0000313" key="10">
    <source>
        <dbReference type="EMBL" id="RUL87008.1"/>
    </source>
</evidence>
<evidence type="ECO:0000256" key="2">
    <source>
        <dbReference type="ARBA" id="ARBA00022448"/>
    </source>
</evidence>
<dbReference type="FunFam" id="2.40.420.20:FF:000006">
    <property type="entry name" value="RND family efflux transporter MFP subunit"/>
    <property type="match status" value="1"/>
</dbReference>
<name>A0A432MII4_9BACT</name>
<dbReference type="PANTHER" id="PTHR30097:SF15">
    <property type="entry name" value="CATION EFFLUX SYSTEM PROTEIN CUSB"/>
    <property type="match status" value="1"/>
</dbReference>
<dbReference type="OrthoDB" id="9806939at2"/>
<dbReference type="NCBIfam" id="TIGR01730">
    <property type="entry name" value="RND_mfp"/>
    <property type="match status" value="1"/>
</dbReference>
<dbReference type="GO" id="GO:0022857">
    <property type="term" value="F:transmembrane transporter activity"/>
    <property type="evidence" value="ECO:0007669"/>
    <property type="project" value="InterPro"/>
</dbReference>
<dbReference type="Proteomes" id="UP000280296">
    <property type="component" value="Unassembled WGS sequence"/>
</dbReference>
<protein>
    <submittedName>
        <fullName evidence="10">Efflux RND transporter periplasmic adaptor subunit</fullName>
    </submittedName>
</protein>
<dbReference type="AlphaFoldDB" id="A0A432MII4"/>
<evidence type="ECO:0000256" key="4">
    <source>
        <dbReference type="ARBA" id="ARBA00043263"/>
    </source>
</evidence>
<evidence type="ECO:0000313" key="11">
    <source>
        <dbReference type="Proteomes" id="UP000280296"/>
    </source>
</evidence>
<reference evidence="10 11" key="2">
    <citation type="submission" date="2019-01" db="EMBL/GenBank/DDBJ databases">
        <title>Tautonia sociabilis, a novel thermotolerant planctomycete of Isosphaeraceae family, isolated from a 4000 m deep subterranean habitat.</title>
        <authorList>
            <person name="Kovaleva O.L."/>
            <person name="Elcheninov A.G."/>
            <person name="Van Heerden E."/>
            <person name="Toshchakov S.V."/>
            <person name="Novikov A."/>
            <person name="Bonch-Osmolovskaya E.A."/>
            <person name="Kublanov I.V."/>
        </authorList>
    </citation>
    <scope>NUCLEOTIDE SEQUENCE [LARGE SCALE GENOMIC DNA]</scope>
    <source>
        <strain evidence="10 11">GM2012</strain>
    </source>
</reference>
<proteinExistence type="inferred from homology"/>
<dbReference type="Pfam" id="PF25973">
    <property type="entry name" value="BSH_CzcB"/>
    <property type="match status" value="1"/>
</dbReference>
<dbReference type="EMBL" id="RYZH01000027">
    <property type="protein sequence ID" value="RUL87008.1"/>
    <property type="molecule type" value="Genomic_DNA"/>
</dbReference>
<keyword evidence="3" id="KW-0862">Zinc</keyword>
<dbReference type="GO" id="GO:0046686">
    <property type="term" value="P:response to cadmium ion"/>
    <property type="evidence" value="ECO:0007669"/>
    <property type="project" value="UniProtKB-KW"/>
</dbReference>
<sequence>MRTGDQSQTTRAADHLPGRILTLLLLLLLAGFVAGCRGEGRSGGDEHEHGHEHGEESGHDEHGHGSGEDEHGHGEEGEDEHEHGEHGHGEGAEHIDEATLAPAAIERYGLRMEVARKQALNDSVTAPARVSYDRDRLAHVGSPVPGRVVELKVQLGDRVQPGDVVLIVESPQFGEAQNDFRSRRAAVDAARSAYERSKTLLERSQGIALGEVQKREVELRVAETEAQAAESKLRLLGFDSAQIAGLLKSGETTSRYPIRSPLGGTVVKRHAMLGELVGPEHESLLIIADTGTLWVLADVPEGRLKDVVVGSSARVKVPAAPGEPYEGVVTVIDPALDRATRTAEVRIEVKDLRGRLKPEMFAEATIFPPAGAAEEVLAVPSEAVQTVEGSPAVFVPVEGEANTFAKRPVRVGPAVGGMVPVLSGLEEGERYVAAGTFILKAELGKAGAAHEH</sequence>
<dbReference type="RefSeq" id="WP_126726194.1">
    <property type="nucleotide sequence ID" value="NZ_RYZH01000027.1"/>
</dbReference>
<dbReference type="Gene3D" id="2.40.420.20">
    <property type="match status" value="1"/>
</dbReference>
<dbReference type="InterPro" id="IPR006143">
    <property type="entry name" value="RND_pump_MFP"/>
</dbReference>
<comment type="similarity">
    <text evidence="1">Belongs to the membrane fusion protein (MFP) (TC 8.A.1) family.</text>
</comment>
<keyword evidence="2" id="KW-0813">Transport</keyword>
<dbReference type="GO" id="GO:0046914">
    <property type="term" value="F:transition metal ion binding"/>
    <property type="evidence" value="ECO:0007669"/>
    <property type="project" value="TreeGrafter"/>
</dbReference>
<feature type="domain" description="CzcB-like barrel-sandwich hybrid" evidence="8">
    <location>
        <begin position="136"/>
        <end position="289"/>
    </location>
</feature>
<dbReference type="SUPFAM" id="SSF111369">
    <property type="entry name" value="HlyD-like secretion proteins"/>
    <property type="match status" value="1"/>
</dbReference>
<feature type="domain" description="CusB-like beta-barrel" evidence="7">
    <location>
        <begin position="292"/>
        <end position="366"/>
    </location>
</feature>
<dbReference type="PANTHER" id="PTHR30097">
    <property type="entry name" value="CATION EFFLUX SYSTEM PROTEIN CUSB"/>
    <property type="match status" value="1"/>
</dbReference>
<organism evidence="10 11">
    <name type="scientific">Tautonia sociabilis</name>
    <dbReference type="NCBI Taxonomy" id="2080755"/>
    <lineage>
        <taxon>Bacteria</taxon>
        <taxon>Pseudomonadati</taxon>
        <taxon>Planctomycetota</taxon>
        <taxon>Planctomycetia</taxon>
        <taxon>Isosphaerales</taxon>
        <taxon>Isosphaeraceae</taxon>
        <taxon>Tautonia</taxon>
    </lineage>
</organism>
<keyword evidence="4" id="KW-0105">Cadmium resistance</keyword>
<dbReference type="Pfam" id="PF25954">
    <property type="entry name" value="Beta-barrel_RND_2"/>
    <property type="match status" value="1"/>
</dbReference>
<dbReference type="GO" id="GO:0030288">
    <property type="term" value="C:outer membrane-bounded periplasmic space"/>
    <property type="evidence" value="ECO:0007669"/>
    <property type="project" value="TreeGrafter"/>
</dbReference>
<dbReference type="GO" id="GO:0015679">
    <property type="term" value="P:plasma membrane copper ion transport"/>
    <property type="evidence" value="ECO:0007669"/>
    <property type="project" value="TreeGrafter"/>
</dbReference>
<dbReference type="InterPro" id="IPR058649">
    <property type="entry name" value="CzcB_C"/>
</dbReference>
<evidence type="ECO:0000256" key="6">
    <source>
        <dbReference type="SAM" id="MobiDB-lite"/>
    </source>
</evidence>
<evidence type="ECO:0000256" key="5">
    <source>
        <dbReference type="ARBA" id="ARBA00058766"/>
    </source>
</evidence>
<keyword evidence="11" id="KW-1185">Reference proteome</keyword>